<dbReference type="InterPro" id="IPR029262">
    <property type="entry name" value="RPOL_N"/>
</dbReference>
<feature type="coiled-coil region" evidence="10">
    <location>
        <begin position="93"/>
        <end position="120"/>
    </location>
</feature>
<evidence type="ECO:0000259" key="11">
    <source>
        <dbReference type="SMART" id="SM01311"/>
    </source>
</evidence>
<dbReference type="PROSITE" id="PS00489">
    <property type="entry name" value="RNA_POL_PHAGE_2"/>
    <property type="match status" value="1"/>
</dbReference>
<dbReference type="SUPFAM" id="SSF56672">
    <property type="entry name" value="DNA/RNA polymerases"/>
    <property type="match status" value="1"/>
</dbReference>
<dbReference type="PANTHER" id="PTHR10102:SF1">
    <property type="entry name" value="DNA-DIRECTED RNA POLYMERASE 3, CHLOROPLASTIC"/>
    <property type="match status" value="1"/>
</dbReference>
<keyword evidence="6" id="KW-0809">Transit peptide</keyword>
<evidence type="ECO:0000256" key="9">
    <source>
        <dbReference type="RuleBase" id="RU003805"/>
    </source>
</evidence>
<evidence type="ECO:0000256" key="8">
    <source>
        <dbReference type="ARBA" id="ARBA00048552"/>
    </source>
</evidence>
<dbReference type="FunFam" id="1.10.287.280:FF:000001">
    <property type="entry name" value="DNA-directed RNA polymerase"/>
    <property type="match status" value="1"/>
</dbReference>
<dbReference type="FunFam" id="1.10.1320.10:FF:000001">
    <property type="entry name" value="DNA-directed RNA polymerase"/>
    <property type="match status" value="1"/>
</dbReference>
<evidence type="ECO:0000256" key="3">
    <source>
        <dbReference type="ARBA" id="ARBA00022478"/>
    </source>
</evidence>
<comment type="function">
    <text evidence="9">DNA-dependent RNA polymerase catalyzes the transcription of DNA into RNA using the four ribonucleoside triphosphates as substrates.</text>
</comment>
<keyword evidence="7 9" id="KW-0804">Transcription</keyword>
<sequence>MPLLLYPFSACVPPPRALLRRLSPPPPMAAVAPPPPAVRILPSVGALDLPPLPPPATDDFHWLDLFAFLNSPADTYHHHHQIPARGEEVEELEAGLEMELELELERHAEAERQRERARRAQHRRLRQRQVKAETEAWARAAEEYREIEREMLDRRLAPALPYVKSLFVGWFEPLRDAIARDQDVQRRKRVKHVYAKYLLLLPADKIAVIVMHKMMGLLMSSKDGAGSVRVVQAAHCIGEAVEREFKVQSFFQKSRKKKDQGENDPELEKEQAKCRKHVKTLVRRRKMSEAQKLVQQELELEEWGSEAQVKLGSRLIELLLDSAFVQPPADQTPDSSPDIRPAFKHVLRQPIIENGRLKKKHWVIECDPLVHEGFESTARHVDIPYLPMLVPPKKWKGYDKGGHLFLPSYIMRTHGVKDQRDAIKSVPRKQLRKVFEALDILGSTKWRVNRRVHDVVETIWSRGGSIAGLVDKADIPLPERPESEDPDETQKWKWSLKKAKKTNRELHAERCDTELKLSVARKMREEDGFYYPHNLDFRGRAYPMHPHLSHLGSDLCRGVLEYAEGRPLGKSGLCWLKIHLANKYGGGVEKLSHEGKLAFVENQLLDIFDSAANPVDGNCWWINAEDPFQCLAACMDLSDALKSSSPYRAVSHLPIHQDGSCNGLQHYAALGRDYVSMGAVAVNLVPGEKPADIYSEIAARVLDVVREDSMKDPATNPNASLARVLVDQVDRKLVKQTVMTSVYGVTYIGARQQITRRLQEKGLITDDKLLYDVSCYATRVTLDALGQMFQSARGIMAWLGDCAKMIALKNQPVKWTSPVGLPVVQPYKKYKNYMIRTSLQCLALRREGDAIAIQRQKAAFPPNFVHSLDSSHMMMTAIACKEAGLHFAGVHDSFWVHACDVDQMNQILREQFVELYSMPILENLLEEFQTSFPTLEFPPCPPQGNFDVREVLNSTYFFN</sequence>
<dbReference type="SMART" id="SM01311">
    <property type="entry name" value="RPOL_N"/>
    <property type="match status" value="1"/>
</dbReference>
<evidence type="ECO:0000256" key="7">
    <source>
        <dbReference type="ARBA" id="ARBA00023163"/>
    </source>
</evidence>
<dbReference type="EC" id="2.7.7.6" evidence="2 9"/>
<dbReference type="Gene3D" id="1.10.150.20">
    <property type="entry name" value="5' to 3' exonuclease, C-terminal subdomain"/>
    <property type="match status" value="1"/>
</dbReference>
<organism evidence="12 13">
    <name type="scientific">Urochloa decumbens</name>
    <dbReference type="NCBI Taxonomy" id="240449"/>
    <lineage>
        <taxon>Eukaryota</taxon>
        <taxon>Viridiplantae</taxon>
        <taxon>Streptophyta</taxon>
        <taxon>Embryophyta</taxon>
        <taxon>Tracheophyta</taxon>
        <taxon>Spermatophyta</taxon>
        <taxon>Magnoliopsida</taxon>
        <taxon>Liliopsida</taxon>
        <taxon>Poales</taxon>
        <taxon>Poaceae</taxon>
        <taxon>PACMAD clade</taxon>
        <taxon>Panicoideae</taxon>
        <taxon>Panicodae</taxon>
        <taxon>Paniceae</taxon>
        <taxon>Melinidinae</taxon>
        <taxon>Urochloa</taxon>
    </lineage>
</organism>
<dbReference type="InterPro" id="IPR024075">
    <property type="entry name" value="DNA-dir_RNA_pol_helix_hairp_sf"/>
</dbReference>
<comment type="similarity">
    <text evidence="1 9">Belongs to the phage and mitochondrial RNA polymerase family.</text>
</comment>
<dbReference type="InterPro" id="IPR043502">
    <property type="entry name" value="DNA/RNA_pol_sf"/>
</dbReference>
<dbReference type="Gene3D" id="1.10.287.260">
    <property type="match status" value="1"/>
</dbReference>
<dbReference type="AlphaFoldDB" id="A0ABC9DK23"/>
<dbReference type="EMBL" id="OZ075143">
    <property type="protein sequence ID" value="CAL5039706.1"/>
    <property type="molecule type" value="Genomic_DNA"/>
</dbReference>
<comment type="catalytic activity">
    <reaction evidence="8 9">
        <text>RNA(n) + a ribonucleoside 5'-triphosphate = RNA(n+1) + diphosphate</text>
        <dbReference type="Rhea" id="RHEA:21248"/>
        <dbReference type="Rhea" id="RHEA-COMP:14527"/>
        <dbReference type="Rhea" id="RHEA-COMP:17342"/>
        <dbReference type="ChEBI" id="CHEBI:33019"/>
        <dbReference type="ChEBI" id="CHEBI:61557"/>
        <dbReference type="ChEBI" id="CHEBI:140395"/>
        <dbReference type="EC" id="2.7.7.6"/>
    </reaction>
</comment>
<evidence type="ECO:0000313" key="12">
    <source>
        <dbReference type="EMBL" id="CAL5039706.1"/>
    </source>
</evidence>
<dbReference type="PANTHER" id="PTHR10102">
    <property type="entry name" value="DNA-DIRECTED RNA POLYMERASE, MITOCHONDRIAL"/>
    <property type="match status" value="1"/>
</dbReference>
<dbReference type="GO" id="GO:0000428">
    <property type="term" value="C:DNA-directed RNA polymerase complex"/>
    <property type="evidence" value="ECO:0007669"/>
    <property type="project" value="UniProtKB-KW"/>
</dbReference>
<dbReference type="GO" id="GO:0003899">
    <property type="term" value="F:DNA-directed RNA polymerase activity"/>
    <property type="evidence" value="ECO:0007669"/>
    <property type="project" value="UniProtKB-EC"/>
</dbReference>
<keyword evidence="10" id="KW-0175">Coiled coil</keyword>
<evidence type="ECO:0000256" key="2">
    <source>
        <dbReference type="ARBA" id="ARBA00012418"/>
    </source>
</evidence>
<dbReference type="Pfam" id="PF14700">
    <property type="entry name" value="RPOL_N"/>
    <property type="match status" value="1"/>
</dbReference>
<dbReference type="Pfam" id="PF00940">
    <property type="entry name" value="RNA_pol"/>
    <property type="match status" value="1"/>
</dbReference>
<evidence type="ECO:0000313" key="13">
    <source>
        <dbReference type="Proteomes" id="UP001497457"/>
    </source>
</evidence>
<dbReference type="Gene3D" id="1.10.1320.10">
    <property type="entry name" value="DNA-directed RNA polymerase, N-terminal domain"/>
    <property type="match status" value="1"/>
</dbReference>
<dbReference type="InterPro" id="IPR046950">
    <property type="entry name" value="DNA-dir_Rpol_C_phage-type"/>
</dbReference>
<evidence type="ECO:0000256" key="6">
    <source>
        <dbReference type="ARBA" id="ARBA00022946"/>
    </source>
</evidence>
<dbReference type="GO" id="GO:0005737">
    <property type="term" value="C:cytoplasm"/>
    <property type="evidence" value="ECO:0007669"/>
    <property type="project" value="UniProtKB-ARBA"/>
</dbReference>
<feature type="domain" description="DNA-directed RNA polymerase N-terminal" evidence="11">
    <location>
        <begin position="127"/>
        <end position="443"/>
    </location>
</feature>
<accession>A0ABC9DK23</accession>
<reference evidence="12" key="1">
    <citation type="submission" date="2024-10" db="EMBL/GenBank/DDBJ databases">
        <authorList>
            <person name="Ryan C."/>
        </authorList>
    </citation>
    <scope>NUCLEOTIDE SEQUENCE [LARGE SCALE GENOMIC DNA]</scope>
</reference>
<name>A0ABC9DK23_9POAL</name>
<keyword evidence="4 9" id="KW-0808">Transferase</keyword>
<dbReference type="PROSITE" id="PS00900">
    <property type="entry name" value="RNA_POL_PHAGE_1"/>
    <property type="match status" value="1"/>
</dbReference>
<evidence type="ECO:0000256" key="4">
    <source>
        <dbReference type="ARBA" id="ARBA00022679"/>
    </source>
</evidence>
<proteinExistence type="inferred from homology"/>
<evidence type="ECO:0000256" key="1">
    <source>
        <dbReference type="ARBA" id="ARBA00009493"/>
    </source>
</evidence>
<dbReference type="InterPro" id="IPR002092">
    <property type="entry name" value="DNA-dir_Rpol_phage-type"/>
</dbReference>
<gene>
    <name evidence="12" type="ORF">URODEC1_LOCUS85686</name>
</gene>
<dbReference type="Proteomes" id="UP001497457">
    <property type="component" value="Chromosome 33rd"/>
</dbReference>
<dbReference type="FunFam" id="1.10.150.20:FF:000128">
    <property type="entry name" value="DNA-directed RNA polymerase"/>
    <property type="match status" value="1"/>
</dbReference>
<keyword evidence="3 9" id="KW-0240">DNA-directed RNA polymerase</keyword>
<keyword evidence="5 9" id="KW-0548">Nucleotidyltransferase</keyword>
<evidence type="ECO:0000256" key="10">
    <source>
        <dbReference type="SAM" id="Coils"/>
    </source>
</evidence>
<dbReference type="Gene3D" id="1.10.287.280">
    <property type="match status" value="1"/>
</dbReference>
<protein>
    <recommendedName>
        <fullName evidence="2 9">DNA-directed RNA polymerase</fullName>
        <ecNumber evidence="2 9">2.7.7.6</ecNumber>
    </recommendedName>
</protein>
<keyword evidence="13" id="KW-1185">Reference proteome</keyword>
<evidence type="ECO:0000256" key="5">
    <source>
        <dbReference type="ARBA" id="ARBA00022695"/>
    </source>
</evidence>
<dbReference type="InterPro" id="IPR037159">
    <property type="entry name" value="RNA_POL_N_sf"/>
</dbReference>
<dbReference type="FunFam" id="1.10.287.260:FF:000001">
    <property type="entry name" value="DNA-directed RNA polymerase"/>
    <property type="match status" value="1"/>
</dbReference>